<comment type="subcellular location">
    <subcellularLocation>
        <location evidence="5">Cytoplasm</location>
    </subcellularLocation>
</comment>
<dbReference type="Proteomes" id="UP000799767">
    <property type="component" value="Unassembled WGS sequence"/>
</dbReference>
<proteinExistence type="inferred from homology"/>
<dbReference type="InterPro" id="IPR002616">
    <property type="entry name" value="tRNA_ribo_trans-like"/>
</dbReference>
<keyword evidence="4 5" id="KW-0862">Zinc</keyword>
<evidence type="ECO:0000256" key="2">
    <source>
        <dbReference type="ARBA" id="ARBA00022694"/>
    </source>
</evidence>
<evidence type="ECO:0000256" key="3">
    <source>
        <dbReference type="ARBA" id="ARBA00022723"/>
    </source>
</evidence>
<dbReference type="GeneID" id="54471995"/>
<dbReference type="InterPro" id="IPR050852">
    <property type="entry name" value="Queuine_tRNA-ribosyltrfase"/>
</dbReference>
<dbReference type="Gene3D" id="3.20.20.105">
    <property type="entry name" value="Queuine tRNA-ribosyltransferase-like"/>
    <property type="match status" value="1"/>
</dbReference>
<name>A0A6A6PUY4_9PEZI</name>
<evidence type="ECO:0000256" key="5">
    <source>
        <dbReference type="HAMAP-Rule" id="MF_03043"/>
    </source>
</evidence>
<keyword evidence="3 5" id="KW-0479">Metal-binding</keyword>
<dbReference type="GO" id="GO:0006400">
    <property type="term" value="P:tRNA modification"/>
    <property type="evidence" value="ECO:0007669"/>
    <property type="project" value="InterPro"/>
</dbReference>
<sequence length="460" mass="50453">MFNIIKSTPQSLGPRLGRLCLPGRKAIETPHYLGVTSRGVVPHITQDTFRRDAGINGVYVPLEDFIERAPQKIPPIYEFSPPDGSSPLRRFIALPEETVLVLGARRTPPVLAPAANPNTNTSISVCTAVGFRTLKAEDYAKAAEHLQPDIVVGLGDIPYGRALGSKRIEKATDRQIQWMQDHVALRNSNGKTKGRSKLFAPLSLVSCANQRFYMDCLTEQLGELVSGLAFYNLAPLEDLPAALHSLSRLAFTEPSTPHDILQQISMGIDVFTIPFISAATDAGIALDFTLPAPQITPPDHEHVAPRTLGIDMWLAAHAIDLSPLTKGCKCYACTKHHRAYIQHLLLAKEMLGWILLQIHNHHVLDLFFAGIRQSIALDVFDSERRRFEEVYNAHLPEKTGQGPRVRGYQFKSEGPGEAKKNKAAFTMLDDGKEKIAEARQEDVEVVVDGKGGEGGGSPAA</sequence>
<keyword evidence="1 5" id="KW-0963">Cytoplasm</keyword>
<evidence type="ECO:0000313" key="7">
    <source>
        <dbReference type="EMBL" id="KAF2483524.1"/>
    </source>
</evidence>
<dbReference type="NCBIfam" id="TIGR00449">
    <property type="entry name" value="tgt_general"/>
    <property type="match status" value="1"/>
</dbReference>
<evidence type="ECO:0000256" key="1">
    <source>
        <dbReference type="ARBA" id="ARBA00022490"/>
    </source>
</evidence>
<dbReference type="EMBL" id="MU001635">
    <property type="protein sequence ID" value="KAF2483524.1"/>
    <property type="molecule type" value="Genomic_DNA"/>
</dbReference>
<dbReference type="AlphaFoldDB" id="A0A6A6PUY4"/>
<keyword evidence="8" id="KW-1185">Reference proteome</keyword>
<dbReference type="GO" id="GO:0005737">
    <property type="term" value="C:cytoplasm"/>
    <property type="evidence" value="ECO:0007669"/>
    <property type="project" value="UniProtKB-SubCell"/>
</dbReference>
<feature type="binding site" evidence="5">
    <location>
        <position position="359"/>
    </location>
    <ligand>
        <name>Zn(2+)</name>
        <dbReference type="ChEBI" id="CHEBI:29105"/>
    </ligand>
</feature>
<dbReference type="HAMAP" id="MF_03043">
    <property type="entry name" value="QTRT2"/>
    <property type="match status" value="1"/>
</dbReference>
<feature type="binding site" evidence="5">
    <location>
        <position position="333"/>
    </location>
    <ligand>
        <name>Zn(2+)</name>
        <dbReference type="ChEBI" id="CHEBI:29105"/>
    </ligand>
</feature>
<keyword evidence="2 5" id="KW-0819">tRNA processing</keyword>
<feature type="binding site" evidence="5">
    <location>
        <position position="330"/>
    </location>
    <ligand>
        <name>Zn(2+)</name>
        <dbReference type="ChEBI" id="CHEBI:29105"/>
    </ligand>
</feature>
<dbReference type="Pfam" id="PF01702">
    <property type="entry name" value="TGT"/>
    <property type="match status" value="1"/>
</dbReference>
<comment type="cofactor">
    <cofactor evidence="5">
        <name>Zn(2+)</name>
        <dbReference type="ChEBI" id="CHEBI:29105"/>
    </cofactor>
    <text evidence="5">Binds 1 zinc ion per subunit.</text>
</comment>
<comment type="similarity">
    <text evidence="5">Belongs to the queuine tRNA-ribosyltransferase family. QTRT2 subfamily.</text>
</comment>
<evidence type="ECO:0000313" key="8">
    <source>
        <dbReference type="Proteomes" id="UP000799767"/>
    </source>
</evidence>
<protein>
    <recommendedName>
        <fullName evidence="5">Queuine tRNA-ribosyltransferase accessory subunit 2</fullName>
    </recommendedName>
    <alternativeName>
        <fullName evidence="5">Queuine tRNA-ribosyltransferase domain-containing protein 1</fullName>
    </alternativeName>
</protein>
<dbReference type="GO" id="GO:0046872">
    <property type="term" value="F:metal ion binding"/>
    <property type="evidence" value="ECO:0007669"/>
    <property type="project" value="UniProtKB-KW"/>
</dbReference>
<dbReference type="OrthoDB" id="27601at2759"/>
<evidence type="ECO:0000256" key="4">
    <source>
        <dbReference type="ARBA" id="ARBA00022833"/>
    </source>
</evidence>
<dbReference type="RefSeq" id="XP_033590094.1">
    <property type="nucleotide sequence ID" value="XM_033730993.1"/>
</dbReference>
<reference evidence="7" key="1">
    <citation type="journal article" date="2020" name="Stud. Mycol.">
        <title>101 Dothideomycetes genomes: a test case for predicting lifestyles and emergence of pathogens.</title>
        <authorList>
            <person name="Haridas S."/>
            <person name="Albert R."/>
            <person name="Binder M."/>
            <person name="Bloem J."/>
            <person name="Labutti K."/>
            <person name="Salamov A."/>
            <person name="Andreopoulos B."/>
            <person name="Baker S."/>
            <person name="Barry K."/>
            <person name="Bills G."/>
            <person name="Bluhm B."/>
            <person name="Cannon C."/>
            <person name="Castanera R."/>
            <person name="Culley D."/>
            <person name="Daum C."/>
            <person name="Ezra D."/>
            <person name="Gonzalez J."/>
            <person name="Henrissat B."/>
            <person name="Kuo A."/>
            <person name="Liang C."/>
            <person name="Lipzen A."/>
            <person name="Lutzoni F."/>
            <person name="Magnuson J."/>
            <person name="Mondo S."/>
            <person name="Nolan M."/>
            <person name="Ohm R."/>
            <person name="Pangilinan J."/>
            <person name="Park H.-J."/>
            <person name="Ramirez L."/>
            <person name="Alfaro M."/>
            <person name="Sun H."/>
            <person name="Tritt A."/>
            <person name="Yoshinaga Y."/>
            <person name="Zwiers L.-H."/>
            <person name="Turgeon B."/>
            <person name="Goodwin S."/>
            <person name="Spatafora J."/>
            <person name="Crous P."/>
            <person name="Grigoriev I."/>
        </authorList>
    </citation>
    <scope>NUCLEOTIDE SEQUENCE</scope>
    <source>
        <strain evidence="7">CBS 113389</strain>
    </source>
</reference>
<comment type="subunit">
    <text evidence="5">Heterodimer of a catalytic subunit and an accessory subunit.</text>
</comment>
<organism evidence="7 8">
    <name type="scientific">Neohortaea acidophila</name>
    <dbReference type="NCBI Taxonomy" id="245834"/>
    <lineage>
        <taxon>Eukaryota</taxon>
        <taxon>Fungi</taxon>
        <taxon>Dikarya</taxon>
        <taxon>Ascomycota</taxon>
        <taxon>Pezizomycotina</taxon>
        <taxon>Dothideomycetes</taxon>
        <taxon>Dothideomycetidae</taxon>
        <taxon>Mycosphaerellales</taxon>
        <taxon>Teratosphaeriaceae</taxon>
        <taxon>Neohortaea</taxon>
    </lineage>
</organism>
<comment type="function">
    <text evidence="5">Non-catalytic subunit of the queuine tRNA-ribosyltransferase (TGT) that catalyzes the base-exchange of a guanine (G) residue with queuine (Q) at position 34 (anticodon wobble position) in tRNAs with GU(N) anticodons (tRNA-Asp, -Asn, -His and -Tyr), resulting in the hypermodified nucleoside queuosine (7-(((4,5-cis-dihydroxy-2-cyclopenten-1-yl)amino)methyl)-7-deazaguanosine).</text>
</comment>
<evidence type="ECO:0000259" key="6">
    <source>
        <dbReference type="Pfam" id="PF01702"/>
    </source>
</evidence>
<gene>
    <name evidence="7" type="ORF">BDY17DRAFT_249573</name>
</gene>
<feature type="binding site" evidence="5">
    <location>
        <position position="328"/>
    </location>
    <ligand>
        <name>Zn(2+)</name>
        <dbReference type="ChEBI" id="CHEBI:29105"/>
    </ligand>
</feature>
<dbReference type="PANTHER" id="PTHR46064:SF1">
    <property type="entry name" value="QUEUINE TRNA-RIBOSYLTRANSFERASE ACCESSORY SUBUNIT 2"/>
    <property type="match status" value="1"/>
</dbReference>
<dbReference type="InterPro" id="IPR036511">
    <property type="entry name" value="TGT-like_sf"/>
</dbReference>
<feature type="domain" description="tRNA-guanine(15) transglycosylase-like" evidence="6">
    <location>
        <begin position="14"/>
        <end position="391"/>
    </location>
</feature>
<dbReference type="InterPro" id="IPR028592">
    <property type="entry name" value="QTRTD1"/>
</dbReference>
<dbReference type="SUPFAM" id="SSF51713">
    <property type="entry name" value="tRNA-guanine transglycosylase"/>
    <property type="match status" value="1"/>
</dbReference>
<dbReference type="GO" id="GO:0008479">
    <property type="term" value="F:tRNA-guanosine(34) queuine transglycosylase activity"/>
    <property type="evidence" value="ECO:0007669"/>
    <property type="project" value="UniProtKB-UniRule"/>
</dbReference>
<accession>A0A6A6PUY4</accession>
<dbReference type="PANTHER" id="PTHR46064">
    <property type="entry name" value="QUEUINE TRNA-RIBOSYLTRANSFERASE ACCESSORY SUBUNIT 2"/>
    <property type="match status" value="1"/>
</dbReference>